<proteinExistence type="predicted"/>
<feature type="coiled-coil region" evidence="4">
    <location>
        <begin position="42"/>
        <end position="76"/>
    </location>
</feature>
<keyword evidence="7" id="KW-1185">Reference proteome</keyword>
<accession>A0A1J4KS10</accession>
<evidence type="ECO:0000256" key="4">
    <source>
        <dbReference type="SAM" id="Coils"/>
    </source>
</evidence>
<dbReference type="SMART" id="SM00320">
    <property type="entry name" value="WD40"/>
    <property type="match status" value="4"/>
</dbReference>
<dbReference type="InterPro" id="IPR020472">
    <property type="entry name" value="WD40_PAC1"/>
</dbReference>
<dbReference type="PROSITE" id="PS00678">
    <property type="entry name" value="WD_REPEATS_1"/>
    <property type="match status" value="1"/>
</dbReference>
<gene>
    <name evidence="6" type="ORF">TRFO_15566</name>
</gene>
<dbReference type="InterPro" id="IPR036322">
    <property type="entry name" value="WD40_repeat_dom_sf"/>
</dbReference>
<dbReference type="RefSeq" id="XP_068367199.1">
    <property type="nucleotide sequence ID" value="XM_068498464.1"/>
</dbReference>
<dbReference type="InterPro" id="IPR057780">
    <property type="entry name" value="Beta-prop_Vps41"/>
</dbReference>
<organism evidence="6 7">
    <name type="scientific">Tritrichomonas foetus</name>
    <dbReference type="NCBI Taxonomy" id="1144522"/>
    <lineage>
        <taxon>Eukaryota</taxon>
        <taxon>Metamonada</taxon>
        <taxon>Parabasalia</taxon>
        <taxon>Tritrichomonadida</taxon>
        <taxon>Tritrichomonadidae</taxon>
        <taxon>Tritrichomonas</taxon>
    </lineage>
</organism>
<dbReference type="Proteomes" id="UP000179807">
    <property type="component" value="Unassembled WGS sequence"/>
</dbReference>
<evidence type="ECO:0000256" key="2">
    <source>
        <dbReference type="ARBA" id="ARBA00022737"/>
    </source>
</evidence>
<dbReference type="PANTHER" id="PTHR44019">
    <property type="entry name" value="WD REPEAT-CONTAINING PROTEIN 55"/>
    <property type="match status" value="1"/>
</dbReference>
<dbReference type="PROSITE" id="PS50082">
    <property type="entry name" value="WD_REPEATS_2"/>
    <property type="match status" value="2"/>
</dbReference>
<dbReference type="InterPro" id="IPR050505">
    <property type="entry name" value="WDR55/POC1"/>
</dbReference>
<comment type="caution">
    <text evidence="6">The sequence shown here is derived from an EMBL/GenBank/DDBJ whole genome shotgun (WGS) entry which is preliminary data.</text>
</comment>
<dbReference type="PANTHER" id="PTHR44019:SF8">
    <property type="entry name" value="POC1 CENTRIOLAR PROTEIN HOMOLOG"/>
    <property type="match status" value="1"/>
</dbReference>
<dbReference type="GeneID" id="94833168"/>
<evidence type="ECO:0000259" key="5">
    <source>
        <dbReference type="Pfam" id="PF23411"/>
    </source>
</evidence>
<dbReference type="InterPro" id="IPR001680">
    <property type="entry name" value="WD40_rpt"/>
</dbReference>
<keyword evidence="4" id="KW-0175">Coiled coil</keyword>
<name>A0A1J4KS10_9EUKA</name>
<reference evidence="6" key="1">
    <citation type="submission" date="2016-10" db="EMBL/GenBank/DDBJ databases">
        <authorList>
            <person name="Benchimol M."/>
            <person name="Almeida L.G."/>
            <person name="Vasconcelos A.T."/>
            <person name="Perreira-Neves A."/>
            <person name="Rosa I.A."/>
            <person name="Tasca T."/>
            <person name="Bogo M.R."/>
            <person name="de Souza W."/>
        </authorList>
    </citation>
    <scope>NUCLEOTIDE SEQUENCE [LARGE SCALE GENOMIC DNA]</scope>
    <source>
        <strain evidence="6">K</strain>
    </source>
</reference>
<protein>
    <recommendedName>
        <fullName evidence="5">Vps41 beta-propeller domain-containing protein</fullName>
    </recommendedName>
</protein>
<feature type="domain" description="Vps41 beta-propeller" evidence="5">
    <location>
        <begin position="121"/>
        <end position="232"/>
    </location>
</feature>
<evidence type="ECO:0000256" key="1">
    <source>
        <dbReference type="ARBA" id="ARBA00022574"/>
    </source>
</evidence>
<dbReference type="InterPro" id="IPR019775">
    <property type="entry name" value="WD40_repeat_CS"/>
</dbReference>
<dbReference type="Pfam" id="PF23411">
    <property type="entry name" value="Beta-prop_Vps41"/>
    <property type="match status" value="1"/>
</dbReference>
<keyword evidence="1 3" id="KW-0853">WD repeat</keyword>
<dbReference type="PROSITE" id="PS50294">
    <property type="entry name" value="WD_REPEATS_REGION"/>
    <property type="match status" value="1"/>
</dbReference>
<sequence length="461" mass="50793">MEERFDHQLIREKFGKGQFLTPIIKKWLHCMTNDSKSFHANIEAIVEQYEQLVADNAKLRNENAVLKAQISVLQKSSSSNPQNLPNIGLESVPYNITRSKRKINKARIQVDWVPVQYDFPDSVLCVHASKETIAFGTADASVLLFSLQQNQFLPIAQYHGHTGAINCITSDPSTELFASCSGDGTVHIWSCLTDDISHNVHSKFPTQSRHFSIDSDTINSNLILSHHNGPVLCARWLSNGQLVTGSSDATVCFWDVAHSQNYTHVETFPNSVLCMDAPSISQMSNSFMNISFAVGLANGEVRFFDPRTNGHVASIAHTKGQIISCGFDRFESNFSNSPDKKDDELSQGTSNLNSILHFLSAGSDKSLRQWDLRATSDPVNTYDIDHVPTKIDVVGGCVIVPCETGRARFVNLRKNSIVPLGSMPFSYTVSSCSFIGEDPTRVVLASWDGSASMAQIGAKSD</sequence>
<dbReference type="InterPro" id="IPR015943">
    <property type="entry name" value="WD40/YVTN_repeat-like_dom_sf"/>
</dbReference>
<evidence type="ECO:0000256" key="3">
    <source>
        <dbReference type="PROSITE-ProRule" id="PRU00221"/>
    </source>
</evidence>
<feature type="repeat" description="WD" evidence="3">
    <location>
        <begin position="158"/>
        <end position="190"/>
    </location>
</feature>
<evidence type="ECO:0000313" key="6">
    <source>
        <dbReference type="EMBL" id="OHT14063.1"/>
    </source>
</evidence>
<dbReference type="VEuPathDB" id="TrichDB:TRFO_15566"/>
<dbReference type="PRINTS" id="PR00320">
    <property type="entry name" value="GPROTEINBRPT"/>
</dbReference>
<dbReference type="OrthoDB" id="284782at2759"/>
<feature type="repeat" description="WD" evidence="3">
    <location>
        <begin position="224"/>
        <end position="264"/>
    </location>
</feature>
<dbReference type="SUPFAM" id="SSF50978">
    <property type="entry name" value="WD40 repeat-like"/>
    <property type="match status" value="1"/>
</dbReference>
<evidence type="ECO:0000313" key="7">
    <source>
        <dbReference type="Proteomes" id="UP000179807"/>
    </source>
</evidence>
<dbReference type="Gene3D" id="2.130.10.10">
    <property type="entry name" value="YVTN repeat-like/Quinoprotein amine dehydrogenase"/>
    <property type="match status" value="3"/>
</dbReference>
<dbReference type="AlphaFoldDB" id="A0A1J4KS10"/>
<keyword evidence="2" id="KW-0677">Repeat</keyword>
<dbReference type="EMBL" id="MLAK01000422">
    <property type="protein sequence ID" value="OHT14063.1"/>
    <property type="molecule type" value="Genomic_DNA"/>
</dbReference>